<dbReference type="PANTHER" id="PTHR44157">
    <property type="entry name" value="DNAJ HOMOLOG SUBFAMILY C MEMBER 11"/>
    <property type="match status" value="1"/>
</dbReference>
<reference evidence="4 5" key="1">
    <citation type="journal article" date="2023" name="IMA Fungus">
        <title>Comparative genomic study of the Penicillium genus elucidates a diverse pangenome and 15 lateral gene transfer events.</title>
        <authorList>
            <person name="Petersen C."/>
            <person name="Sorensen T."/>
            <person name="Nielsen M.R."/>
            <person name="Sondergaard T.E."/>
            <person name="Sorensen J.L."/>
            <person name="Fitzpatrick D.A."/>
            <person name="Frisvad J.C."/>
            <person name="Nielsen K.L."/>
        </authorList>
    </citation>
    <scope>NUCLEOTIDE SEQUENCE [LARGE SCALE GENOMIC DNA]</scope>
    <source>
        <strain evidence="4 5">IBT 35679</strain>
    </source>
</reference>
<keyword evidence="1" id="KW-0143">Chaperone</keyword>
<sequence length="767" mass="85533">MSSPFSDNAATAARGFGASVEDDGLDPEYSLIADEYPDEVDYYALLGLSQQPPPTEAEIRSAYRNLSLSFHPDKQPPHLREAAKRHFTQIQEAYDTLIDPHKRTVYDLLGAEGVKQEWSTQGTMGPGGEAHTQDVGVKAMAPEEFRQWFLKTMKKRERKAIEKLVASKGTIILGINASNTIRVDKVNEEVSIQVPSPKLSTFGATYQFKAPLPMPGFLARPENSNEDEEENQDKDQSAEADITEEENFGDVTLNAAVTGGMTRQKQPYIVQFEDGTEQEIQVPGPRLLVAKEIHLGATFTPNLRSLASNKGILTWRPFSFLRDSAVSVEGILLPDPALKTSIARSIQPVSGIRPFSVTASSTIKHSLFETPPALDIQISKQVAQRKIAFWSWSSGSWGWPEFLFQRLVFLGMSPDTLFATEEEHSNFQIGLISLPESSGKVHDVDDEEDDEEDEYRQLLQKKRVASRTAETWQTFLQVSPGGGAIVLKYGRNLFSGKPTDDPIKSEWSGEGYFPMPRMEEARGVRLDVSSVISHDLKPSWTVKGTRRVGEYTTVGLGVGIAHTGVHMTVSWNRLGQGFNIPIVLCPANEANQDAAVFATLAPWLAYCAIEFGYIRPRDRKNRRQAAARRHNELKKLIPQKRAESQEAIELMADQVQRRQAREAKQDGLVITKAEYGYVPSTSRKLRAKFPESRLIDVTIPVAAMVDQGQLGIPSNTVKFHIMGFHDPAPLLPKRLRVWYTFQGRDHFVDVGDKEGISCPMRTHLVST</sequence>
<proteinExistence type="predicted"/>
<feature type="region of interest" description="Disordered" evidence="2">
    <location>
        <begin position="1"/>
        <end position="24"/>
    </location>
</feature>
<gene>
    <name evidence="4" type="ORF">N7494_011156</name>
</gene>
<evidence type="ECO:0000313" key="4">
    <source>
        <dbReference type="EMBL" id="KAJ5524506.1"/>
    </source>
</evidence>
<name>A0AAD6CJQ3_9EURO</name>
<dbReference type="Pfam" id="PF11875">
    <property type="entry name" value="DnaJ-like_C11_C"/>
    <property type="match status" value="1"/>
</dbReference>
<feature type="domain" description="J" evidence="3">
    <location>
        <begin position="41"/>
        <end position="110"/>
    </location>
</feature>
<dbReference type="InterPro" id="IPR036869">
    <property type="entry name" value="J_dom_sf"/>
</dbReference>
<dbReference type="GO" id="GO:0005739">
    <property type="term" value="C:mitochondrion"/>
    <property type="evidence" value="ECO:0007669"/>
    <property type="project" value="GOC"/>
</dbReference>
<dbReference type="EMBL" id="JAQIZZ010000008">
    <property type="protein sequence ID" value="KAJ5524506.1"/>
    <property type="molecule type" value="Genomic_DNA"/>
</dbReference>
<dbReference type="InterPro" id="IPR018253">
    <property type="entry name" value="DnaJ_domain_CS"/>
</dbReference>
<dbReference type="Pfam" id="PF00226">
    <property type="entry name" value="DnaJ"/>
    <property type="match status" value="1"/>
</dbReference>
<dbReference type="CDD" id="cd06257">
    <property type="entry name" value="DnaJ"/>
    <property type="match status" value="1"/>
</dbReference>
<evidence type="ECO:0000313" key="5">
    <source>
        <dbReference type="Proteomes" id="UP001220324"/>
    </source>
</evidence>
<evidence type="ECO:0000259" key="3">
    <source>
        <dbReference type="PROSITE" id="PS50076"/>
    </source>
</evidence>
<evidence type="ECO:0000256" key="2">
    <source>
        <dbReference type="SAM" id="MobiDB-lite"/>
    </source>
</evidence>
<dbReference type="AlphaFoldDB" id="A0AAD6CJQ3"/>
<protein>
    <recommendedName>
        <fullName evidence="3">J domain-containing protein</fullName>
    </recommendedName>
</protein>
<dbReference type="SMART" id="SM00271">
    <property type="entry name" value="DnaJ"/>
    <property type="match status" value="1"/>
</dbReference>
<dbReference type="InterPro" id="IPR001623">
    <property type="entry name" value="DnaJ_domain"/>
</dbReference>
<accession>A0AAD6CJQ3</accession>
<dbReference type="PANTHER" id="PTHR44157:SF1">
    <property type="entry name" value="DNAJ HOMOLOG SUBFAMILY C MEMBER 11"/>
    <property type="match status" value="1"/>
</dbReference>
<evidence type="ECO:0000256" key="1">
    <source>
        <dbReference type="ARBA" id="ARBA00023186"/>
    </source>
</evidence>
<dbReference type="PRINTS" id="PR00625">
    <property type="entry name" value="JDOMAIN"/>
</dbReference>
<dbReference type="InterPro" id="IPR052243">
    <property type="entry name" value="Mito_inner_membrane_organizer"/>
</dbReference>
<dbReference type="PROSITE" id="PS50076">
    <property type="entry name" value="DNAJ_2"/>
    <property type="match status" value="1"/>
</dbReference>
<organism evidence="4 5">
    <name type="scientific">Penicillium frequentans</name>
    <dbReference type="NCBI Taxonomy" id="3151616"/>
    <lineage>
        <taxon>Eukaryota</taxon>
        <taxon>Fungi</taxon>
        <taxon>Dikarya</taxon>
        <taxon>Ascomycota</taxon>
        <taxon>Pezizomycotina</taxon>
        <taxon>Eurotiomycetes</taxon>
        <taxon>Eurotiomycetidae</taxon>
        <taxon>Eurotiales</taxon>
        <taxon>Aspergillaceae</taxon>
        <taxon>Penicillium</taxon>
    </lineage>
</organism>
<comment type="caution">
    <text evidence="4">The sequence shown here is derived from an EMBL/GenBank/DDBJ whole genome shotgun (WGS) entry which is preliminary data.</text>
</comment>
<dbReference type="InterPro" id="IPR024586">
    <property type="entry name" value="DnaJ-like_C11_C"/>
</dbReference>
<keyword evidence="5" id="KW-1185">Reference proteome</keyword>
<dbReference type="PROSITE" id="PS00636">
    <property type="entry name" value="DNAJ_1"/>
    <property type="match status" value="1"/>
</dbReference>
<feature type="region of interest" description="Disordered" evidence="2">
    <location>
        <begin position="213"/>
        <end position="245"/>
    </location>
</feature>
<dbReference type="GO" id="GO:0042407">
    <property type="term" value="P:cristae formation"/>
    <property type="evidence" value="ECO:0007669"/>
    <property type="project" value="TreeGrafter"/>
</dbReference>
<dbReference type="Gene3D" id="1.10.287.110">
    <property type="entry name" value="DnaJ domain"/>
    <property type="match status" value="1"/>
</dbReference>
<dbReference type="Proteomes" id="UP001220324">
    <property type="component" value="Unassembled WGS sequence"/>
</dbReference>
<dbReference type="SUPFAM" id="SSF46565">
    <property type="entry name" value="Chaperone J-domain"/>
    <property type="match status" value="1"/>
</dbReference>